<dbReference type="GO" id="GO:0047575">
    <property type="term" value="F:4-carboxymuconolactone decarboxylase activity"/>
    <property type="evidence" value="ECO:0007669"/>
    <property type="project" value="UniProtKB-EC"/>
</dbReference>
<proteinExistence type="predicted"/>
<sequence length="102" mass="10967">MHLTIKELFSKLGNLGKKAPKPMEAFQQFDKIAMEDGAIPAKYKELIALGVALTTQCVYCLEIHKQKALKAGATQEEIAEATFVAAALRAGAAVTHGTHTID</sequence>
<gene>
    <name evidence="2" type="ORF">T190607A01A_20133</name>
</gene>
<reference evidence="2 3" key="1">
    <citation type="submission" date="2024-05" db="EMBL/GenBank/DDBJ databases">
        <authorList>
            <person name="Duchaud E."/>
        </authorList>
    </citation>
    <scope>NUCLEOTIDE SEQUENCE [LARGE SCALE GENOMIC DNA]</scope>
    <source>
        <strain evidence="2">Ena-SAMPLE-TAB-13-05-2024-13:56:06:370-140302</strain>
    </source>
</reference>
<dbReference type="InterPro" id="IPR004675">
    <property type="entry name" value="AhpD_core"/>
</dbReference>
<dbReference type="NCBIfam" id="TIGR00778">
    <property type="entry name" value="ahpD_dom"/>
    <property type="match status" value="1"/>
</dbReference>
<dbReference type="Proteomes" id="UP001497416">
    <property type="component" value="Unassembled WGS sequence"/>
</dbReference>
<dbReference type="InterPro" id="IPR003779">
    <property type="entry name" value="CMD-like"/>
</dbReference>
<dbReference type="EMBL" id="CAXIXY010000004">
    <property type="protein sequence ID" value="CAL2083430.1"/>
    <property type="molecule type" value="Genomic_DNA"/>
</dbReference>
<comment type="caution">
    <text evidence="2">The sequence shown here is derived from an EMBL/GenBank/DDBJ whole genome shotgun (WGS) entry which is preliminary data.</text>
</comment>
<feature type="domain" description="Carboxymuconolactone decarboxylase-like" evidence="1">
    <location>
        <begin position="20"/>
        <end position="96"/>
    </location>
</feature>
<dbReference type="PANTHER" id="PTHR33930:SF2">
    <property type="entry name" value="BLR3452 PROTEIN"/>
    <property type="match status" value="1"/>
</dbReference>
<name>A0ABM9NXW2_9FLAO</name>
<dbReference type="InterPro" id="IPR029032">
    <property type="entry name" value="AhpD-like"/>
</dbReference>
<dbReference type="EC" id="4.1.1.44" evidence="2"/>
<dbReference type="Gene3D" id="1.20.1290.10">
    <property type="entry name" value="AhpD-like"/>
    <property type="match status" value="1"/>
</dbReference>
<protein>
    <submittedName>
        <fullName evidence="2">4-carboxymuconolactone decarboxylase</fullName>
        <ecNumber evidence="2">4.1.1.44</ecNumber>
    </submittedName>
</protein>
<evidence type="ECO:0000313" key="3">
    <source>
        <dbReference type="Proteomes" id="UP001497416"/>
    </source>
</evidence>
<evidence type="ECO:0000259" key="1">
    <source>
        <dbReference type="Pfam" id="PF02627"/>
    </source>
</evidence>
<organism evidence="2 3">
    <name type="scientific">Tenacibaculum platacis</name>
    <dbReference type="NCBI Taxonomy" id="3137852"/>
    <lineage>
        <taxon>Bacteria</taxon>
        <taxon>Pseudomonadati</taxon>
        <taxon>Bacteroidota</taxon>
        <taxon>Flavobacteriia</taxon>
        <taxon>Flavobacteriales</taxon>
        <taxon>Flavobacteriaceae</taxon>
        <taxon>Tenacibaculum</taxon>
    </lineage>
</organism>
<keyword evidence="2" id="KW-0456">Lyase</keyword>
<dbReference type="SUPFAM" id="SSF69118">
    <property type="entry name" value="AhpD-like"/>
    <property type="match status" value="1"/>
</dbReference>
<evidence type="ECO:0000313" key="2">
    <source>
        <dbReference type="EMBL" id="CAL2083430.1"/>
    </source>
</evidence>
<accession>A0ABM9NXW2</accession>
<dbReference type="Pfam" id="PF02627">
    <property type="entry name" value="CMD"/>
    <property type="match status" value="1"/>
</dbReference>
<dbReference type="RefSeq" id="WP_348711512.1">
    <property type="nucleotide sequence ID" value="NZ_CAXIXW010000001.1"/>
</dbReference>
<dbReference type="PANTHER" id="PTHR33930">
    <property type="entry name" value="ALKYL HYDROPEROXIDE REDUCTASE AHPD"/>
    <property type="match status" value="1"/>
</dbReference>
<keyword evidence="3" id="KW-1185">Reference proteome</keyword>